<gene>
    <name evidence="2" type="ORF">IFM89_035743</name>
</gene>
<dbReference type="EMBL" id="JADFTS010000009">
    <property type="protein sequence ID" value="KAF9590534.1"/>
    <property type="molecule type" value="Genomic_DNA"/>
</dbReference>
<proteinExistence type="predicted"/>
<feature type="compositionally biased region" description="Acidic residues" evidence="1">
    <location>
        <begin position="111"/>
        <end position="120"/>
    </location>
</feature>
<keyword evidence="3" id="KW-1185">Reference proteome</keyword>
<dbReference type="Proteomes" id="UP000631114">
    <property type="component" value="Unassembled WGS sequence"/>
</dbReference>
<comment type="caution">
    <text evidence="2">The sequence shown here is derived from an EMBL/GenBank/DDBJ whole genome shotgun (WGS) entry which is preliminary data.</text>
</comment>
<feature type="region of interest" description="Disordered" evidence="1">
    <location>
        <begin position="72"/>
        <end position="96"/>
    </location>
</feature>
<feature type="region of interest" description="Disordered" evidence="1">
    <location>
        <begin position="111"/>
        <end position="132"/>
    </location>
</feature>
<accession>A0A835GZX9</accession>
<sequence>MDGKMKEDGMLGRGVRNAVNRFKKARLMAEDMRKKGKCHKLIPRNAQIINLSSGSSEQPTEKAKRIINHLSQRGELEQYESDESVTQPTSLAVDASHLRNQRDLMIEYEESALMQEEDTDSSVWTGNYAAKE</sequence>
<dbReference type="AlphaFoldDB" id="A0A835GZX9"/>
<evidence type="ECO:0000313" key="2">
    <source>
        <dbReference type="EMBL" id="KAF9590534.1"/>
    </source>
</evidence>
<protein>
    <submittedName>
        <fullName evidence="2">Uncharacterized protein</fullName>
    </submittedName>
</protein>
<reference evidence="2 3" key="1">
    <citation type="submission" date="2020-10" db="EMBL/GenBank/DDBJ databases">
        <title>The Coptis chinensis genome and diversification of protoberbering-type alkaloids.</title>
        <authorList>
            <person name="Wang B."/>
            <person name="Shu S."/>
            <person name="Song C."/>
            <person name="Liu Y."/>
        </authorList>
    </citation>
    <scope>NUCLEOTIDE SEQUENCE [LARGE SCALE GENOMIC DNA]</scope>
    <source>
        <strain evidence="2">HL-2020</strain>
        <tissue evidence="2">Leaf</tissue>
    </source>
</reference>
<evidence type="ECO:0000256" key="1">
    <source>
        <dbReference type="SAM" id="MobiDB-lite"/>
    </source>
</evidence>
<organism evidence="2 3">
    <name type="scientific">Coptis chinensis</name>
    <dbReference type="NCBI Taxonomy" id="261450"/>
    <lineage>
        <taxon>Eukaryota</taxon>
        <taxon>Viridiplantae</taxon>
        <taxon>Streptophyta</taxon>
        <taxon>Embryophyta</taxon>
        <taxon>Tracheophyta</taxon>
        <taxon>Spermatophyta</taxon>
        <taxon>Magnoliopsida</taxon>
        <taxon>Ranunculales</taxon>
        <taxon>Ranunculaceae</taxon>
        <taxon>Coptidoideae</taxon>
        <taxon>Coptis</taxon>
    </lineage>
</organism>
<evidence type="ECO:0000313" key="3">
    <source>
        <dbReference type="Proteomes" id="UP000631114"/>
    </source>
</evidence>
<name>A0A835GZX9_9MAGN</name>